<dbReference type="EMBL" id="RRUE01000002">
    <property type="protein sequence ID" value="RRN44295.1"/>
    <property type="molecule type" value="Genomic_DNA"/>
</dbReference>
<gene>
    <name evidence="2" type="ORF">EHV23_13290</name>
</gene>
<name>A0A426FNP8_9BURK</name>
<keyword evidence="1" id="KW-0472">Membrane</keyword>
<keyword evidence="1" id="KW-0812">Transmembrane</keyword>
<comment type="caution">
    <text evidence="2">The sequence shown here is derived from an EMBL/GenBank/DDBJ whole genome shotgun (WGS) entry which is preliminary data.</text>
</comment>
<keyword evidence="1" id="KW-1133">Transmembrane helix</keyword>
<sequence>MSLAIFGKGRTLISRIEHWSALAFISYASGIGTAQAVQRPDYDLGGDTDTDVAGIVENVANSVKEVPNLFLILFFVVGLFVGLWGFIILYRAHQEDQRAQDSKAKGWIMLLIGALACSGTAVMTALRNSVLGTN</sequence>
<feature type="transmembrane region" description="Helical" evidence="1">
    <location>
        <begin position="104"/>
        <end position="126"/>
    </location>
</feature>
<evidence type="ECO:0000313" key="2">
    <source>
        <dbReference type="EMBL" id="RRN44295.1"/>
    </source>
</evidence>
<reference evidence="2 3" key="1">
    <citation type="submission" date="2018-11" db="EMBL/GenBank/DDBJ databases">
        <title>Genome sequencing of Lautropia sp. KCOM 2505 (= ChDC F240).</title>
        <authorList>
            <person name="Kook J.-K."/>
            <person name="Park S.-N."/>
            <person name="Lim Y.K."/>
        </authorList>
    </citation>
    <scope>NUCLEOTIDE SEQUENCE [LARGE SCALE GENOMIC DNA]</scope>
    <source>
        <strain evidence="2 3">KCOM 2505</strain>
    </source>
</reference>
<evidence type="ECO:0000256" key="1">
    <source>
        <dbReference type="SAM" id="Phobius"/>
    </source>
</evidence>
<proteinExistence type="predicted"/>
<dbReference type="AlphaFoldDB" id="A0A426FNP8"/>
<accession>A0A426FNP8</accession>
<evidence type="ECO:0000313" key="3">
    <source>
        <dbReference type="Proteomes" id="UP000270261"/>
    </source>
</evidence>
<dbReference type="Proteomes" id="UP000270261">
    <property type="component" value="Unassembled WGS sequence"/>
</dbReference>
<protein>
    <submittedName>
        <fullName evidence="2">Uncharacterized protein</fullName>
    </submittedName>
</protein>
<feature type="transmembrane region" description="Helical" evidence="1">
    <location>
        <begin position="69"/>
        <end position="92"/>
    </location>
</feature>
<organism evidence="2 3">
    <name type="scientific">Lautropia dentalis</name>
    <dbReference type="NCBI Taxonomy" id="2490857"/>
    <lineage>
        <taxon>Bacteria</taxon>
        <taxon>Pseudomonadati</taxon>
        <taxon>Pseudomonadota</taxon>
        <taxon>Betaproteobacteria</taxon>
        <taxon>Burkholderiales</taxon>
        <taxon>Burkholderiaceae</taxon>
        <taxon>Lautropia</taxon>
    </lineage>
</organism>
<keyword evidence="3" id="KW-1185">Reference proteome</keyword>
<dbReference type="RefSeq" id="WP_125096490.1">
    <property type="nucleotide sequence ID" value="NZ_RRUE01000002.1"/>
</dbReference>